<sequence length="252" mass="29122">MGFKYKRVDDRRYYYEQPHIIDQRRRPSGKGKRLIILGVGGEMGWIPNTTLIFQSKKDTGDYHDEMTGGVVSIEEEMPLKSWTKSKMIEWLVFYGVEFGFDSTKSQLFSIIQDATRRMGFTKQYVIDKMDLDAGHEVVRLPVAHCTLNPIELAWAQFTLNEVERLAWEGFEVVTQERWAGLVKHVRDKVEDHYWQNDRLDVHARFSVSEFVIHVGDESSDESDDSTSELNATQNSNSALNDFVVVTDTDNDI</sequence>
<dbReference type="InterPro" id="IPR036397">
    <property type="entry name" value="RNaseH_sf"/>
</dbReference>
<evidence type="ECO:0000313" key="2">
    <source>
        <dbReference type="Proteomes" id="UP000007879"/>
    </source>
</evidence>
<dbReference type="GeneID" id="105316016"/>
<dbReference type="GO" id="GO:0003676">
    <property type="term" value="F:nucleic acid binding"/>
    <property type="evidence" value="ECO:0007669"/>
    <property type="project" value="InterPro"/>
</dbReference>
<dbReference type="RefSeq" id="XP_011409106.1">
    <property type="nucleotide sequence ID" value="XM_011410804.1"/>
</dbReference>
<name>A0AAN0ITD6_AMPQE</name>
<accession>A0AAN0ITD6</accession>
<evidence type="ECO:0000313" key="1">
    <source>
        <dbReference type="EnsemblMetazoa" id="XP_011409106.1"/>
    </source>
</evidence>
<dbReference type="EnsemblMetazoa" id="XM_011410804.1">
    <property type="protein sequence ID" value="XP_011409106.1"/>
    <property type="gene ID" value="LOC105316016"/>
</dbReference>
<reference evidence="1" key="2">
    <citation type="submission" date="2024-06" db="UniProtKB">
        <authorList>
            <consortium name="EnsemblMetazoa"/>
        </authorList>
    </citation>
    <scope>IDENTIFICATION</scope>
</reference>
<dbReference type="KEGG" id="aqu:105316016"/>
<dbReference type="AlphaFoldDB" id="A0AAN0ITD6"/>
<dbReference type="PANTHER" id="PTHR33939:SF1">
    <property type="entry name" value="DUF4371 DOMAIN-CONTAINING PROTEIN"/>
    <property type="match status" value="1"/>
</dbReference>
<protein>
    <submittedName>
        <fullName evidence="1">Uncharacterized protein</fullName>
    </submittedName>
</protein>
<reference evidence="2" key="1">
    <citation type="journal article" date="2010" name="Nature">
        <title>The Amphimedon queenslandica genome and the evolution of animal complexity.</title>
        <authorList>
            <person name="Srivastava M."/>
            <person name="Simakov O."/>
            <person name="Chapman J."/>
            <person name="Fahey B."/>
            <person name="Gauthier M.E."/>
            <person name="Mitros T."/>
            <person name="Richards G.S."/>
            <person name="Conaco C."/>
            <person name="Dacre M."/>
            <person name="Hellsten U."/>
            <person name="Larroux C."/>
            <person name="Putnam N.H."/>
            <person name="Stanke M."/>
            <person name="Adamska M."/>
            <person name="Darling A."/>
            <person name="Degnan S.M."/>
            <person name="Oakley T.H."/>
            <person name="Plachetzki D.C."/>
            <person name="Zhai Y."/>
            <person name="Adamski M."/>
            <person name="Calcino A."/>
            <person name="Cummins S.F."/>
            <person name="Goodstein D.M."/>
            <person name="Harris C."/>
            <person name="Jackson D.J."/>
            <person name="Leys S.P."/>
            <person name="Shu S."/>
            <person name="Woodcroft B.J."/>
            <person name="Vervoort M."/>
            <person name="Kosik K.S."/>
            <person name="Manning G."/>
            <person name="Degnan B.M."/>
            <person name="Rokhsar D.S."/>
        </authorList>
    </citation>
    <scope>NUCLEOTIDE SEQUENCE [LARGE SCALE GENOMIC DNA]</scope>
</reference>
<proteinExistence type="predicted"/>
<organism evidence="1 2">
    <name type="scientific">Amphimedon queenslandica</name>
    <name type="common">Sponge</name>
    <dbReference type="NCBI Taxonomy" id="400682"/>
    <lineage>
        <taxon>Eukaryota</taxon>
        <taxon>Metazoa</taxon>
        <taxon>Porifera</taxon>
        <taxon>Demospongiae</taxon>
        <taxon>Heteroscleromorpha</taxon>
        <taxon>Haplosclerida</taxon>
        <taxon>Niphatidae</taxon>
        <taxon>Amphimedon</taxon>
    </lineage>
</organism>
<keyword evidence="2" id="KW-1185">Reference proteome</keyword>
<dbReference type="Proteomes" id="UP000007879">
    <property type="component" value="Unassembled WGS sequence"/>
</dbReference>
<dbReference type="Gene3D" id="3.30.420.10">
    <property type="entry name" value="Ribonuclease H-like superfamily/Ribonuclease H"/>
    <property type="match status" value="1"/>
</dbReference>
<dbReference type="PANTHER" id="PTHR33939">
    <property type="entry name" value="PROTEIN CBG22215"/>
    <property type="match status" value="1"/>
</dbReference>